<feature type="domain" description="Glycosyltransferase 2-like" evidence="2">
    <location>
        <begin position="7"/>
        <end position="179"/>
    </location>
</feature>
<evidence type="ECO:0000256" key="1">
    <source>
        <dbReference type="ARBA" id="ARBA00006739"/>
    </source>
</evidence>
<reference evidence="6" key="2">
    <citation type="submission" date="2017-03" db="EMBL/GenBank/DDBJ databases">
        <title>Bacillus sp. V-88(T) DSM27956, whole genome shotgun sequencing project.</title>
        <authorList>
            <person name="Dastager S.G."/>
            <person name="Neurgaonkar P.S."/>
            <person name="Dharne M.S."/>
        </authorList>
    </citation>
    <scope>NUCLEOTIDE SEQUENCE [LARGE SCALE GENOMIC DNA]</scope>
    <source>
        <strain evidence="6">DSM 25145</strain>
    </source>
</reference>
<dbReference type="Gene3D" id="3.40.50.720">
    <property type="entry name" value="NAD(P)-binding Rossmann-like Domain"/>
    <property type="match status" value="1"/>
</dbReference>
<evidence type="ECO:0000313" key="5">
    <source>
        <dbReference type="Proteomes" id="UP000186385"/>
    </source>
</evidence>
<protein>
    <submittedName>
        <fullName evidence="4">Glycosyl transferase family 2</fullName>
    </submittedName>
</protein>
<dbReference type="Proteomes" id="UP000215545">
    <property type="component" value="Unassembled WGS sequence"/>
</dbReference>
<evidence type="ECO:0000313" key="3">
    <source>
        <dbReference type="EMBL" id="OXS79290.1"/>
    </source>
</evidence>
<dbReference type="RefSeq" id="WP_045849677.1">
    <property type="nucleotide sequence ID" value="NZ_FTLX01000002.1"/>
</dbReference>
<sequence>MRKPLVSIIISAYNHEKYVIPCLESMMNQTYENIELLLFNDGSTDGTHNKILSIMEPMKNRFQRVEYYNKENEGISKNFNLGIRMSKGDYIKTFASDDILMPNAVENLVDFLSNNHNYDIAYGDGYHVDSKKIEIGEKDLKEEQRFSSIVSFKSGDIHEYLYDILPHMSTWTVLFRKSCFNELGFYDENLTCEDMDLYLRFSKKYKFKYIDELLAIHRIHGENTGLNPNVMLTTFNRMLEKYDEANFFEKEDHRKKFIKLINWTERVLSEGDYSKLAEIEGRKIIGWGTGSYYQKHKEIFPFDIHYFVDSNPTKYDLDLDGKKIHPIEQLLIEQKEDIFIIIFSSFYDEIFEWLNDKGFQYKEHFY</sequence>
<organism evidence="4 5">
    <name type="scientific">Domibacillus enclensis</name>
    <dbReference type="NCBI Taxonomy" id="1017273"/>
    <lineage>
        <taxon>Bacteria</taxon>
        <taxon>Bacillati</taxon>
        <taxon>Bacillota</taxon>
        <taxon>Bacilli</taxon>
        <taxon>Bacillales</taxon>
        <taxon>Bacillaceae</taxon>
        <taxon>Domibacillus</taxon>
    </lineage>
</organism>
<accession>A0A1N6SD22</accession>
<evidence type="ECO:0000313" key="6">
    <source>
        <dbReference type="Proteomes" id="UP000215545"/>
    </source>
</evidence>
<proteinExistence type="inferred from homology"/>
<dbReference type="PANTHER" id="PTHR22916">
    <property type="entry name" value="GLYCOSYLTRANSFERASE"/>
    <property type="match status" value="1"/>
</dbReference>
<dbReference type="GO" id="GO:0016758">
    <property type="term" value="F:hexosyltransferase activity"/>
    <property type="evidence" value="ECO:0007669"/>
    <property type="project" value="UniProtKB-ARBA"/>
</dbReference>
<dbReference type="InterPro" id="IPR029044">
    <property type="entry name" value="Nucleotide-diphossugar_trans"/>
</dbReference>
<keyword evidence="6" id="KW-1185">Reference proteome</keyword>
<dbReference type="Gene3D" id="3.90.550.10">
    <property type="entry name" value="Spore Coat Polysaccharide Biosynthesis Protein SpsA, Chain A"/>
    <property type="match status" value="1"/>
</dbReference>
<dbReference type="AlphaFoldDB" id="A0A1N6SD22"/>
<evidence type="ECO:0000259" key="2">
    <source>
        <dbReference type="Pfam" id="PF00535"/>
    </source>
</evidence>
<keyword evidence="4" id="KW-0808">Transferase</keyword>
<reference evidence="4 5" key="1">
    <citation type="submission" date="2017-01" db="EMBL/GenBank/DDBJ databases">
        <authorList>
            <person name="Mah S.A."/>
            <person name="Swanson W.J."/>
            <person name="Moy G.W."/>
            <person name="Vacquier V.D."/>
        </authorList>
    </citation>
    <scope>NUCLEOTIDE SEQUENCE [LARGE SCALE GENOMIC DNA]</scope>
    <source>
        <strain evidence="4 5">NIO-1016</strain>
    </source>
</reference>
<evidence type="ECO:0000313" key="4">
    <source>
        <dbReference type="EMBL" id="SIQ38971.1"/>
    </source>
</evidence>
<dbReference type="OrthoDB" id="396512at2"/>
<reference evidence="3" key="3">
    <citation type="submission" date="2017-03" db="EMBL/GenBank/DDBJ databases">
        <authorList>
            <person name="Dastager S.G."/>
            <person name="Neurgaonkar P.S."/>
            <person name="Dharne M.S."/>
        </authorList>
    </citation>
    <scope>NUCLEOTIDE SEQUENCE</scope>
    <source>
        <strain evidence="3">DSM 25145</strain>
    </source>
</reference>
<dbReference type="InterPro" id="IPR001173">
    <property type="entry name" value="Glyco_trans_2-like"/>
</dbReference>
<name>A0A1N6SD22_9BACI</name>
<dbReference type="EMBL" id="MWSK01000002">
    <property type="protein sequence ID" value="OXS79290.1"/>
    <property type="molecule type" value="Genomic_DNA"/>
</dbReference>
<comment type="similarity">
    <text evidence="1">Belongs to the glycosyltransferase 2 family.</text>
</comment>
<dbReference type="Pfam" id="PF00535">
    <property type="entry name" value="Glycos_transf_2"/>
    <property type="match status" value="1"/>
</dbReference>
<dbReference type="PANTHER" id="PTHR22916:SF3">
    <property type="entry name" value="UDP-GLCNAC:BETAGAL BETA-1,3-N-ACETYLGLUCOSAMINYLTRANSFERASE-LIKE PROTEIN 1"/>
    <property type="match status" value="1"/>
</dbReference>
<dbReference type="SUPFAM" id="SSF53448">
    <property type="entry name" value="Nucleotide-diphospho-sugar transferases"/>
    <property type="match status" value="1"/>
</dbReference>
<dbReference type="Proteomes" id="UP000186385">
    <property type="component" value="Unassembled WGS sequence"/>
</dbReference>
<gene>
    <name evidence="3" type="ORF">B1B05_05830</name>
    <name evidence="4" type="ORF">SAMN05443094_102390</name>
</gene>
<dbReference type="STRING" id="1017273.SAMN05443094_102390"/>
<dbReference type="EMBL" id="FTLX01000002">
    <property type="protein sequence ID" value="SIQ38971.1"/>
    <property type="molecule type" value="Genomic_DNA"/>
</dbReference>